<dbReference type="OrthoDB" id="246325at2759"/>
<name>K2NL39_TRYCR</name>
<dbReference type="PANTHER" id="PTHR43461">
    <property type="entry name" value="TRANSMEMBRANE PROTEIN 256"/>
    <property type="match status" value="1"/>
</dbReference>
<keyword evidence="4 5" id="KW-0472">Membrane</keyword>
<dbReference type="InterPro" id="IPR006696">
    <property type="entry name" value="DUF423"/>
</dbReference>
<feature type="transmembrane region" description="Helical" evidence="5">
    <location>
        <begin position="123"/>
        <end position="144"/>
    </location>
</feature>
<dbReference type="GO" id="GO:0016020">
    <property type="term" value="C:membrane"/>
    <property type="evidence" value="ECO:0007669"/>
    <property type="project" value="UniProtKB-SubCell"/>
</dbReference>
<evidence type="ECO:0000256" key="2">
    <source>
        <dbReference type="ARBA" id="ARBA00022692"/>
    </source>
</evidence>
<reference evidence="6 7" key="1">
    <citation type="journal article" date="2012" name="BMC Genomics">
        <title>Comparative genomic analysis of human infective Trypanosoma cruzi lineages with the bat-restricted subspecies T. cruzi marinkellei.</title>
        <authorList>
            <person name="Franzen O."/>
            <person name="Talavera-Lopez C."/>
            <person name="Ochaya S."/>
            <person name="Butler C.E."/>
            <person name="Messenger L.A."/>
            <person name="Lewis M.D."/>
            <person name="Llewellyn M.S."/>
            <person name="Marinkelle C.J."/>
            <person name="Tyler K.M."/>
            <person name="Miles M.A."/>
            <person name="Andersson B."/>
        </authorList>
    </citation>
    <scope>NUCLEOTIDE SEQUENCE [LARGE SCALE GENOMIC DNA]</scope>
    <source>
        <strain evidence="6 7">B7</strain>
    </source>
</reference>
<evidence type="ECO:0008006" key="8">
    <source>
        <dbReference type="Google" id="ProtNLM"/>
    </source>
</evidence>
<accession>K2NL39</accession>
<dbReference type="EMBL" id="AHKC01005607">
    <property type="protein sequence ID" value="EKF38474.1"/>
    <property type="molecule type" value="Genomic_DNA"/>
</dbReference>
<evidence type="ECO:0000256" key="5">
    <source>
        <dbReference type="SAM" id="Phobius"/>
    </source>
</evidence>
<evidence type="ECO:0000313" key="6">
    <source>
        <dbReference type="EMBL" id="EKF38474.1"/>
    </source>
</evidence>
<evidence type="ECO:0000256" key="3">
    <source>
        <dbReference type="ARBA" id="ARBA00022989"/>
    </source>
</evidence>
<evidence type="ECO:0000313" key="7">
    <source>
        <dbReference type="Proteomes" id="UP000007350"/>
    </source>
</evidence>
<keyword evidence="2 5" id="KW-0812">Transmembrane</keyword>
<feature type="transmembrane region" description="Helical" evidence="5">
    <location>
        <begin position="156"/>
        <end position="176"/>
    </location>
</feature>
<proteinExistence type="predicted"/>
<comment type="caution">
    <text evidence="6">The sequence shown here is derived from an EMBL/GenBank/DDBJ whole genome shotgun (WGS) entry which is preliminary data.</text>
</comment>
<sequence length="206" mass="22455">MPLQEVFCMSMKRAYTPYPPFPSLSSLTFFWFTPTRFAGKKKKIGQLINKHSKRNKVSIYKNTKKKIFLNIQDTKHNMAKVKDTAMIVVGLLGFIAVAAGGFGEHVLGPKMTPEEQKAWGLAVQFNLLHATALLAVFAAMKGVNPDGSAARRLNRAFHLLLLGTILFAGSIYAMGFGVPGKVIGRLTPVGGVTLMLGWLTVALAGF</sequence>
<organism evidence="6 7">
    <name type="scientific">Trypanosoma cruzi marinkellei</name>
    <dbReference type="NCBI Taxonomy" id="85056"/>
    <lineage>
        <taxon>Eukaryota</taxon>
        <taxon>Discoba</taxon>
        <taxon>Euglenozoa</taxon>
        <taxon>Kinetoplastea</taxon>
        <taxon>Metakinetoplastina</taxon>
        <taxon>Trypanosomatida</taxon>
        <taxon>Trypanosomatidae</taxon>
        <taxon>Trypanosoma</taxon>
        <taxon>Schizotrypanum</taxon>
    </lineage>
</organism>
<dbReference type="AlphaFoldDB" id="K2NL39"/>
<dbReference type="Pfam" id="PF04241">
    <property type="entry name" value="DUF423"/>
    <property type="match status" value="1"/>
</dbReference>
<feature type="transmembrane region" description="Helical" evidence="5">
    <location>
        <begin position="182"/>
        <end position="204"/>
    </location>
</feature>
<protein>
    <recommendedName>
        <fullName evidence="8">DUF423 domain-containing protein</fullName>
    </recommendedName>
</protein>
<dbReference type="Proteomes" id="UP000007350">
    <property type="component" value="Unassembled WGS sequence"/>
</dbReference>
<comment type="subcellular location">
    <subcellularLocation>
        <location evidence="1">Membrane</location>
        <topology evidence="1">Multi-pass membrane protein</topology>
    </subcellularLocation>
</comment>
<feature type="transmembrane region" description="Helical" evidence="5">
    <location>
        <begin position="20"/>
        <end position="39"/>
    </location>
</feature>
<feature type="transmembrane region" description="Helical" evidence="5">
    <location>
        <begin position="85"/>
        <end position="103"/>
    </location>
</feature>
<evidence type="ECO:0000256" key="1">
    <source>
        <dbReference type="ARBA" id="ARBA00004141"/>
    </source>
</evidence>
<keyword evidence="3 5" id="KW-1133">Transmembrane helix</keyword>
<gene>
    <name evidence="6" type="ORF">MOQ_001319</name>
</gene>
<evidence type="ECO:0000256" key="4">
    <source>
        <dbReference type="ARBA" id="ARBA00023136"/>
    </source>
</evidence>
<keyword evidence="7" id="KW-1185">Reference proteome</keyword>
<dbReference type="PANTHER" id="PTHR43461:SF1">
    <property type="entry name" value="TRANSMEMBRANE PROTEIN 256"/>
    <property type="match status" value="1"/>
</dbReference>